<evidence type="ECO:0000313" key="4">
    <source>
        <dbReference type="Proteomes" id="UP001152888"/>
    </source>
</evidence>
<dbReference type="Proteomes" id="UP001152888">
    <property type="component" value="Unassembled WGS sequence"/>
</dbReference>
<evidence type="ECO:0000313" key="3">
    <source>
        <dbReference type="EMBL" id="CAH1963058.1"/>
    </source>
</evidence>
<comment type="caution">
    <text evidence="3">The sequence shown here is derived from an EMBL/GenBank/DDBJ whole genome shotgun (WGS) entry which is preliminary data.</text>
</comment>
<organism evidence="3 4">
    <name type="scientific">Acanthoscelides obtectus</name>
    <name type="common">Bean weevil</name>
    <name type="synonym">Bruchus obtectus</name>
    <dbReference type="NCBI Taxonomy" id="200917"/>
    <lineage>
        <taxon>Eukaryota</taxon>
        <taxon>Metazoa</taxon>
        <taxon>Ecdysozoa</taxon>
        <taxon>Arthropoda</taxon>
        <taxon>Hexapoda</taxon>
        <taxon>Insecta</taxon>
        <taxon>Pterygota</taxon>
        <taxon>Neoptera</taxon>
        <taxon>Endopterygota</taxon>
        <taxon>Coleoptera</taxon>
        <taxon>Polyphaga</taxon>
        <taxon>Cucujiformia</taxon>
        <taxon>Chrysomeloidea</taxon>
        <taxon>Chrysomelidae</taxon>
        <taxon>Bruchinae</taxon>
        <taxon>Bruchini</taxon>
        <taxon>Acanthoscelides</taxon>
    </lineage>
</organism>
<gene>
    <name evidence="3" type="ORF">ACAOBT_LOCUS4983</name>
</gene>
<dbReference type="OrthoDB" id="6774424at2759"/>
<dbReference type="EMBL" id="CAKOFQ010006705">
    <property type="protein sequence ID" value="CAH1963058.1"/>
    <property type="molecule type" value="Genomic_DNA"/>
</dbReference>
<evidence type="ECO:0000256" key="1">
    <source>
        <dbReference type="SAM" id="MobiDB-lite"/>
    </source>
</evidence>
<dbReference type="GO" id="GO:0003676">
    <property type="term" value="F:nucleic acid binding"/>
    <property type="evidence" value="ECO:0007669"/>
    <property type="project" value="InterPro"/>
</dbReference>
<dbReference type="AlphaFoldDB" id="A0A9P0NXJ6"/>
<dbReference type="InterPro" id="IPR004875">
    <property type="entry name" value="DDE_SF_endonuclease_dom"/>
</dbReference>
<proteinExistence type="predicted"/>
<sequence length="183" mass="21105">MLKIWINLVFIPPNTSSRLQPMDQGVIHSLKSRYRQVLLLRMVDFIDSGGEKFTINLLDAINIIHMAWQKVSKETTLNCFTDVGFLEVEAHFDPDDDLPLVEWMKKIQQEDDLRDNIRPNLPYSENDFNEFVHIDDQVVTVEYLDNDAIVAGISSAVDTDDDEEKENKDEESVGTTYKNKKVV</sequence>
<feature type="domain" description="DDE-1" evidence="2">
    <location>
        <begin position="6"/>
        <end position="80"/>
    </location>
</feature>
<protein>
    <recommendedName>
        <fullName evidence="2">DDE-1 domain-containing protein</fullName>
    </recommendedName>
</protein>
<name>A0A9P0NXJ6_ACAOB</name>
<feature type="region of interest" description="Disordered" evidence="1">
    <location>
        <begin position="155"/>
        <end position="183"/>
    </location>
</feature>
<reference evidence="3" key="1">
    <citation type="submission" date="2022-03" db="EMBL/GenBank/DDBJ databases">
        <authorList>
            <person name="Sayadi A."/>
        </authorList>
    </citation>
    <scope>NUCLEOTIDE SEQUENCE</scope>
</reference>
<accession>A0A9P0NXJ6</accession>
<dbReference type="Pfam" id="PF03184">
    <property type="entry name" value="DDE_1"/>
    <property type="match status" value="1"/>
</dbReference>
<evidence type="ECO:0000259" key="2">
    <source>
        <dbReference type="Pfam" id="PF03184"/>
    </source>
</evidence>
<keyword evidence="4" id="KW-1185">Reference proteome</keyword>